<dbReference type="InterPro" id="IPR001969">
    <property type="entry name" value="Aspartic_peptidase_AS"/>
</dbReference>
<accession>A0A4Y8ZL34</accession>
<feature type="compositionally biased region" description="Pro residues" evidence="1">
    <location>
        <begin position="92"/>
        <end position="111"/>
    </location>
</feature>
<dbReference type="CDD" id="cd05483">
    <property type="entry name" value="retropepsin_like_bacteria"/>
    <property type="match status" value="1"/>
</dbReference>
<dbReference type="OrthoDB" id="107347at2"/>
<dbReference type="GO" id="GO:0004190">
    <property type="term" value="F:aspartic-type endopeptidase activity"/>
    <property type="evidence" value="ECO:0007669"/>
    <property type="project" value="InterPro"/>
</dbReference>
<proteinExistence type="predicted"/>
<evidence type="ECO:0008006" key="4">
    <source>
        <dbReference type="Google" id="ProtNLM"/>
    </source>
</evidence>
<gene>
    <name evidence="2" type="ORF">E2493_18950</name>
</gene>
<reference evidence="2 3" key="1">
    <citation type="submission" date="2019-03" db="EMBL/GenBank/DDBJ databases">
        <title>Genome sequence of Sphingomonas sp. 17J27-24.</title>
        <authorList>
            <person name="Kim M."/>
            <person name="Maeng S."/>
            <person name="Sathiyaraj S."/>
        </authorList>
    </citation>
    <scope>NUCLEOTIDE SEQUENCE [LARGE SCALE GENOMIC DNA]</scope>
    <source>
        <strain evidence="2 3">17J27-24</strain>
    </source>
</reference>
<name>A0A4Y8ZL34_9SPHN</name>
<evidence type="ECO:0000256" key="1">
    <source>
        <dbReference type="SAM" id="MobiDB-lite"/>
    </source>
</evidence>
<dbReference type="PROSITE" id="PS00141">
    <property type="entry name" value="ASP_PROTEASE"/>
    <property type="match status" value="2"/>
</dbReference>
<evidence type="ECO:0000313" key="2">
    <source>
        <dbReference type="EMBL" id="TFI56698.1"/>
    </source>
</evidence>
<dbReference type="Proteomes" id="UP000298213">
    <property type="component" value="Unassembled WGS sequence"/>
</dbReference>
<comment type="caution">
    <text evidence="2">The sequence shown here is derived from an EMBL/GenBank/DDBJ whole genome shotgun (WGS) entry which is preliminary data.</text>
</comment>
<dbReference type="Pfam" id="PF13650">
    <property type="entry name" value="Asp_protease_2"/>
    <property type="match status" value="2"/>
</dbReference>
<feature type="region of interest" description="Disordered" evidence="1">
    <location>
        <begin position="85"/>
        <end position="116"/>
    </location>
</feature>
<sequence length="419" mass="45942">MDQERRTLPQAEADSAPPFRRLACRRCDRGGFALVRPSRHFVDKPWHADARRHSLTAFDQGKRMIRHIRLLAWTLAGSLLAAGPSVTAEPPRIAPPRPAPPTGSNMPPLPPAEIDDALDIGGDEIDARKVETRLTVEVRVNGRGPYQFVVDSGADTSVVGLRIARDLELPLAGPVILNNMTDRNVVDRVRVDALTLGPSTIRDLALPALRESDLGGAGMIGIDALVRQRLMMDFEKRLIQVEDAEKPWTPLPGEIVVTGRLRRGQLILTQVSAAGLPLDAVIDTGTQISIGNLALRDKLMRHRRGRVEKGIVTGVTGTEVELEVAQIAELRLGSVILRNVPIAFADVPPFHVFDLADRPALLLGSDLLETFRRVSLDFRRRKARFQLRRCGPQAVSIGTIQTAVRTRLSTTGGKEICGR</sequence>
<dbReference type="InterPro" id="IPR021109">
    <property type="entry name" value="Peptidase_aspartic_dom_sf"/>
</dbReference>
<dbReference type="EMBL" id="SPDV01000058">
    <property type="protein sequence ID" value="TFI56698.1"/>
    <property type="molecule type" value="Genomic_DNA"/>
</dbReference>
<dbReference type="Gene3D" id="2.40.70.10">
    <property type="entry name" value="Acid Proteases"/>
    <property type="match status" value="2"/>
</dbReference>
<keyword evidence="3" id="KW-1185">Reference proteome</keyword>
<dbReference type="GO" id="GO:0006508">
    <property type="term" value="P:proteolysis"/>
    <property type="evidence" value="ECO:0007669"/>
    <property type="project" value="InterPro"/>
</dbReference>
<protein>
    <recommendedName>
        <fullName evidence="4">Peptidase A2 domain-containing protein</fullName>
    </recommendedName>
</protein>
<organism evidence="2 3">
    <name type="scientific">Sphingomonas parva</name>
    <dbReference type="NCBI Taxonomy" id="2555898"/>
    <lineage>
        <taxon>Bacteria</taxon>
        <taxon>Pseudomonadati</taxon>
        <taxon>Pseudomonadota</taxon>
        <taxon>Alphaproteobacteria</taxon>
        <taxon>Sphingomonadales</taxon>
        <taxon>Sphingomonadaceae</taxon>
        <taxon>Sphingomonas</taxon>
    </lineage>
</organism>
<dbReference type="InterPro" id="IPR034122">
    <property type="entry name" value="Retropepsin-like_bacterial"/>
</dbReference>
<dbReference type="SUPFAM" id="SSF50630">
    <property type="entry name" value="Acid proteases"/>
    <property type="match status" value="2"/>
</dbReference>
<dbReference type="AlphaFoldDB" id="A0A4Y8ZL34"/>
<evidence type="ECO:0000313" key="3">
    <source>
        <dbReference type="Proteomes" id="UP000298213"/>
    </source>
</evidence>